<dbReference type="OrthoDB" id="250722at2"/>
<keyword evidence="3" id="KW-1185">Reference proteome</keyword>
<evidence type="ECO:0000313" key="3">
    <source>
        <dbReference type="Proteomes" id="UP000244441"/>
    </source>
</evidence>
<dbReference type="Proteomes" id="UP000244441">
    <property type="component" value="Chromosome"/>
</dbReference>
<proteinExistence type="predicted"/>
<keyword evidence="1" id="KW-0812">Transmembrane</keyword>
<evidence type="ECO:0000313" key="2">
    <source>
        <dbReference type="EMBL" id="AWB67282.1"/>
    </source>
</evidence>
<sequence>MYITLDFDKLVETIQQLHQRIDERFPCSRLKTIAKELNEMADKSSADIEWINRPNIWLRLGAALVVLMGVSFMVYSWMQLDAAKTNTLNQVTFVQISESVFNNVILGGAAIFFLFSIENRIKRSRLISSLHHLREIAHVIDMLQLTKDPYYASGQGTSTESSPERTMTVFELQRYLDYCSEMLSLVGKLAALYVKHFPDPSVTQAVNEVEVLCTNLSRKIWQKIIIANSLEQKALAAAEVDNCDTP</sequence>
<name>A0A2S0VSX7_9ALTE</name>
<dbReference type="KEGG" id="cate:C2869_12895"/>
<keyword evidence="1" id="KW-1133">Transmembrane helix</keyword>
<reference evidence="2 3" key="1">
    <citation type="submission" date="2018-01" db="EMBL/GenBank/DDBJ databases">
        <title>Genome sequence of a Cantenovulum-like bacteria.</title>
        <authorList>
            <person name="Tan W.R."/>
            <person name="Lau N.-S."/>
            <person name="Go F."/>
            <person name="Amirul A.-A.A."/>
        </authorList>
    </citation>
    <scope>NUCLEOTIDE SEQUENCE [LARGE SCALE GENOMIC DNA]</scope>
    <source>
        <strain evidence="2 3">CCB-QB4</strain>
    </source>
</reference>
<organism evidence="2 3">
    <name type="scientific">Saccharobesus litoralis</name>
    <dbReference type="NCBI Taxonomy" id="2172099"/>
    <lineage>
        <taxon>Bacteria</taxon>
        <taxon>Pseudomonadati</taxon>
        <taxon>Pseudomonadota</taxon>
        <taxon>Gammaproteobacteria</taxon>
        <taxon>Alteromonadales</taxon>
        <taxon>Alteromonadaceae</taxon>
        <taxon>Saccharobesus</taxon>
    </lineage>
</organism>
<feature type="transmembrane region" description="Helical" evidence="1">
    <location>
        <begin position="100"/>
        <end position="117"/>
    </location>
</feature>
<gene>
    <name evidence="2" type="ORF">C2869_12895</name>
</gene>
<protein>
    <submittedName>
        <fullName evidence="2">Uncharacterized protein</fullName>
    </submittedName>
</protein>
<accession>A0A2S0VSX7</accession>
<evidence type="ECO:0000256" key="1">
    <source>
        <dbReference type="SAM" id="Phobius"/>
    </source>
</evidence>
<dbReference type="RefSeq" id="WP_108603329.1">
    <property type="nucleotide sequence ID" value="NZ_CP026604.1"/>
</dbReference>
<keyword evidence="1" id="KW-0472">Membrane</keyword>
<feature type="transmembrane region" description="Helical" evidence="1">
    <location>
        <begin position="56"/>
        <end position="80"/>
    </location>
</feature>
<dbReference type="EMBL" id="CP026604">
    <property type="protein sequence ID" value="AWB67282.1"/>
    <property type="molecule type" value="Genomic_DNA"/>
</dbReference>
<dbReference type="AlphaFoldDB" id="A0A2S0VSX7"/>